<name>A0A6M0QU32_9RHOB</name>
<accession>A0A6M0QU32</accession>
<dbReference type="GO" id="GO:0120010">
    <property type="term" value="P:intermembrane phospholipid transfer"/>
    <property type="evidence" value="ECO:0007669"/>
    <property type="project" value="TreeGrafter"/>
</dbReference>
<evidence type="ECO:0000313" key="3">
    <source>
        <dbReference type="EMBL" id="NEY90153.1"/>
    </source>
</evidence>
<dbReference type="PROSITE" id="PS51257">
    <property type="entry name" value="PROKAR_LIPOPROTEIN"/>
    <property type="match status" value="1"/>
</dbReference>
<dbReference type="EMBL" id="JAAIVJ010000003">
    <property type="protein sequence ID" value="NEY90153.1"/>
    <property type="molecule type" value="Genomic_DNA"/>
</dbReference>
<dbReference type="AlphaFoldDB" id="A0A6M0QU32"/>
<dbReference type="PRINTS" id="PR01805">
    <property type="entry name" value="VACJLIPOPROT"/>
</dbReference>
<evidence type="ECO:0000256" key="1">
    <source>
        <dbReference type="ARBA" id="ARBA00010634"/>
    </source>
</evidence>
<proteinExistence type="inferred from homology"/>
<keyword evidence="4" id="KW-1185">Reference proteome</keyword>
<protein>
    <submittedName>
        <fullName evidence="3">VacJ family lipoprotein</fullName>
    </submittedName>
</protein>
<organism evidence="3 4">
    <name type="scientific">Tabrizicola oligotrophica</name>
    <dbReference type="NCBI Taxonomy" id="2710650"/>
    <lineage>
        <taxon>Bacteria</taxon>
        <taxon>Pseudomonadati</taxon>
        <taxon>Pseudomonadota</taxon>
        <taxon>Alphaproteobacteria</taxon>
        <taxon>Rhodobacterales</taxon>
        <taxon>Paracoccaceae</taxon>
        <taxon>Tabrizicola</taxon>
    </lineage>
</organism>
<sequence length="245" mass="26787">MTRKFVPSVLLCCLVGAGFCGCSRTVDPMATRDPLEPFNRQVHAFNRSVDEFVLRPMAVSAKGNGELAERISDFSANLGKPADIVNNVLQLRLVKAGENVLRFGMNTVFGVGGLFDVATAAGMPENDTDFGETLHVWGFGEGAYLEVPFIGPSTTRDLAGSLVDLAIDPLNHLNRDQVRGATVARLASRIGDRGRYSELVDSVLYESADSYAQARLLYLQNRRYKLGQTADEGNFVDPYEDPYAE</sequence>
<dbReference type="Proteomes" id="UP000477782">
    <property type="component" value="Unassembled WGS sequence"/>
</dbReference>
<keyword evidence="3" id="KW-0449">Lipoprotein</keyword>
<reference evidence="3 4" key="1">
    <citation type="submission" date="2020-02" db="EMBL/GenBank/DDBJ databases">
        <authorList>
            <person name="Chen W.-M."/>
        </authorList>
    </citation>
    <scope>NUCLEOTIDE SEQUENCE [LARGE SCALE GENOMIC DNA]</scope>
    <source>
        <strain evidence="3 4">KMS-5</strain>
    </source>
</reference>
<gene>
    <name evidence="3" type="ORF">G4Z14_07555</name>
</gene>
<keyword evidence="2" id="KW-0732">Signal</keyword>
<comment type="caution">
    <text evidence="3">The sequence shown here is derived from an EMBL/GenBank/DDBJ whole genome shotgun (WGS) entry which is preliminary data.</text>
</comment>
<dbReference type="GO" id="GO:0016020">
    <property type="term" value="C:membrane"/>
    <property type="evidence" value="ECO:0007669"/>
    <property type="project" value="InterPro"/>
</dbReference>
<evidence type="ECO:0000313" key="4">
    <source>
        <dbReference type="Proteomes" id="UP000477782"/>
    </source>
</evidence>
<dbReference type="PANTHER" id="PTHR30035:SF3">
    <property type="entry name" value="INTERMEMBRANE PHOSPHOLIPID TRANSPORT SYSTEM LIPOPROTEIN MLAA"/>
    <property type="match status" value="1"/>
</dbReference>
<evidence type="ECO:0000256" key="2">
    <source>
        <dbReference type="ARBA" id="ARBA00022729"/>
    </source>
</evidence>
<dbReference type="PANTHER" id="PTHR30035">
    <property type="entry name" value="LIPOPROTEIN VACJ-RELATED"/>
    <property type="match status" value="1"/>
</dbReference>
<dbReference type="InterPro" id="IPR007428">
    <property type="entry name" value="MlaA"/>
</dbReference>
<dbReference type="RefSeq" id="WP_164624310.1">
    <property type="nucleotide sequence ID" value="NZ_JAAIVJ010000003.1"/>
</dbReference>
<comment type="similarity">
    <text evidence="1">Belongs to the MlaA family.</text>
</comment>
<dbReference type="Pfam" id="PF04333">
    <property type="entry name" value="MlaA"/>
    <property type="match status" value="1"/>
</dbReference>